<sequence length="75" mass="8192">MSSGQAYQIPTQQSSAFATGYVAGESSSGPTVQYVCGECNTKVSLARGDVIRCSMCGHRVLYKERTKRYVLIYAM</sequence>
<comment type="subcellular location">
    <subcellularLocation>
        <location evidence="1">Nucleus</location>
    </subcellularLocation>
</comment>
<dbReference type="PANTHER" id="PTHR12056">
    <property type="entry name" value="DNA-DIRECTED RNA POLYMERASES I, II, AND III"/>
    <property type="match status" value="1"/>
</dbReference>
<dbReference type="Pfam" id="PF03604">
    <property type="entry name" value="Zn_ribbon_RPAB4"/>
    <property type="match status" value="1"/>
</dbReference>
<dbReference type="GO" id="GO:0005736">
    <property type="term" value="C:RNA polymerase I complex"/>
    <property type="evidence" value="ECO:0007669"/>
    <property type="project" value="TreeGrafter"/>
</dbReference>
<dbReference type="SMART" id="SM00659">
    <property type="entry name" value="RPOLCX"/>
    <property type="match status" value="1"/>
</dbReference>
<evidence type="ECO:0000256" key="4">
    <source>
        <dbReference type="ARBA" id="ARBA00023242"/>
    </source>
</evidence>
<evidence type="ECO:0000256" key="3">
    <source>
        <dbReference type="ARBA" id="ARBA00022833"/>
    </source>
</evidence>
<dbReference type="STRING" id="1182543.W9WUG8"/>
<dbReference type="AlphaFoldDB" id="W9WUG8"/>
<dbReference type="OrthoDB" id="5585087at2759"/>
<dbReference type="InterPro" id="IPR029040">
    <property type="entry name" value="RPABC4/Spt4"/>
</dbReference>
<dbReference type="RefSeq" id="XP_007747682.1">
    <property type="nucleotide sequence ID" value="XM_007749492.1"/>
</dbReference>
<proteinExistence type="inferred from homology"/>
<keyword evidence="3" id="KW-0862">Zinc</keyword>
<feature type="non-terminal residue" evidence="6">
    <location>
        <position position="75"/>
    </location>
</feature>
<evidence type="ECO:0000313" key="7">
    <source>
        <dbReference type="Proteomes" id="UP000019471"/>
    </source>
</evidence>
<keyword evidence="6" id="KW-0804">Transcription</keyword>
<keyword evidence="6" id="KW-0240">DNA-directed RNA polymerase</keyword>
<dbReference type="GO" id="GO:0003899">
    <property type="term" value="F:DNA-directed RNA polymerase activity"/>
    <property type="evidence" value="ECO:0007669"/>
    <property type="project" value="InterPro"/>
</dbReference>
<dbReference type="eggNOG" id="KOG3507">
    <property type="taxonomic scope" value="Eukaryota"/>
</dbReference>
<name>W9WUG8_9EURO</name>
<dbReference type="InterPro" id="IPR039747">
    <property type="entry name" value="RPABC4"/>
</dbReference>
<dbReference type="SUPFAM" id="SSF63393">
    <property type="entry name" value="RNA polymerase subunits"/>
    <property type="match status" value="1"/>
</dbReference>
<reference evidence="6 7" key="1">
    <citation type="submission" date="2013-03" db="EMBL/GenBank/DDBJ databases">
        <title>The Genome Sequence of Cladophialophora psammophila CBS 110553.</title>
        <authorList>
            <consortium name="The Broad Institute Genomics Platform"/>
            <person name="Cuomo C."/>
            <person name="de Hoog S."/>
            <person name="Gorbushina A."/>
            <person name="Walker B."/>
            <person name="Young S.K."/>
            <person name="Zeng Q."/>
            <person name="Gargeya S."/>
            <person name="Fitzgerald M."/>
            <person name="Haas B."/>
            <person name="Abouelleil A."/>
            <person name="Allen A.W."/>
            <person name="Alvarado L."/>
            <person name="Arachchi H.M."/>
            <person name="Berlin A.M."/>
            <person name="Chapman S.B."/>
            <person name="Gainer-Dewar J."/>
            <person name="Goldberg J."/>
            <person name="Griggs A."/>
            <person name="Gujja S."/>
            <person name="Hansen M."/>
            <person name="Howarth C."/>
            <person name="Imamovic A."/>
            <person name="Ireland A."/>
            <person name="Larimer J."/>
            <person name="McCowan C."/>
            <person name="Murphy C."/>
            <person name="Pearson M."/>
            <person name="Poon T.W."/>
            <person name="Priest M."/>
            <person name="Roberts A."/>
            <person name="Saif S."/>
            <person name="Shea T."/>
            <person name="Sisk P."/>
            <person name="Sykes S."/>
            <person name="Wortman J."/>
            <person name="Nusbaum C."/>
            <person name="Birren B."/>
        </authorList>
    </citation>
    <scope>NUCLEOTIDE SEQUENCE [LARGE SCALE GENOMIC DNA]</scope>
    <source>
        <strain evidence="6 7">CBS 110553</strain>
    </source>
</reference>
<evidence type="ECO:0000313" key="6">
    <source>
        <dbReference type="EMBL" id="EXJ68296.1"/>
    </source>
</evidence>
<dbReference type="EMBL" id="AMGX01000014">
    <property type="protein sequence ID" value="EXJ68296.1"/>
    <property type="molecule type" value="Genomic_DNA"/>
</dbReference>
<dbReference type="GO" id="GO:0006351">
    <property type="term" value="P:DNA-templated transcription"/>
    <property type="evidence" value="ECO:0007669"/>
    <property type="project" value="InterPro"/>
</dbReference>
<evidence type="ECO:0000256" key="2">
    <source>
        <dbReference type="ARBA" id="ARBA00022723"/>
    </source>
</evidence>
<organism evidence="6 7">
    <name type="scientific">Cladophialophora psammophila CBS 110553</name>
    <dbReference type="NCBI Taxonomy" id="1182543"/>
    <lineage>
        <taxon>Eukaryota</taxon>
        <taxon>Fungi</taxon>
        <taxon>Dikarya</taxon>
        <taxon>Ascomycota</taxon>
        <taxon>Pezizomycotina</taxon>
        <taxon>Eurotiomycetes</taxon>
        <taxon>Chaetothyriomycetidae</taxon>
        <taxon>Chaetothyriales</taxon>
        <taxon>Herpotrichiellaceae</taxon>
        <taxon>Cladophialophora</taxon>
    </lineage>
</organism>
<accession>W9WUG8</accession>
<dbReference type="GO" id="GO:0008270">
    <property type="term" value="F:zinc ion binding"/>
    <property type="evidence" value="ECO:0007669"/>
    <property type="project" value="InterPro"/>
</dbReference>
<dbReference type="Proteomes" id="UP000019471">
    <property type="component" value="Unassembled WGS sequence"/>
</dbReference>
<evidence type="ECO:0000256" key="1">
    <source>
        <dbReference type="ARBA" id="ARBA00004123"/>
    </source>
</evidence>
<keyword evidence="7" id="KW-1185">Reference proteome</keyword>
<dbReference type="GO" id="GO:0005665">
    <property type="term" value="C:RNA polymerase II, core complex"/>
    <property type="evidence" value="ECO:0007669"/>
    <property type="project" value="TreeGrafter"/>
</dbReference>
<dbReference type="InterPro" id="IPR006591">
    <property type="entry name" value="RNAP_P/RPABC4"/>
</dbReference>
<dbReference type="GO" id="GO:0005666">
    <property type="term" value="C:RNA polymerase III complex"/>
    <property type="evidence" value="ECO:0007669"/>
    <property type="project" value="TreeGrafter"/>
</dbReference>
<comment type="caution">
    <text evidence="6">The sequence shown here is derived from an EMBL/GenBank/DDBJ whole genome shotgun (WGS) entry which is preliminary data.</text>
</comment>
<protein>
    <submittedName>
        <fullName evidence="6">DNA-directed RNA polymerase I, II, and III subunit RPABC4</fullName>
    </submittedName>
</protein>
<keyword evidence="2" id="KW-0479">Metal-binding</keyword>
<dbReference type="GeneID" id="19193609"/>
<gene>
    <name evidence="6" type="ORF">A1O5_08911</name>
</gene>
<comment type="similarity">
    <text evidence="5">Belongs to the archaeal Rpo12/eukaryotic RPC10 RNA polymerase subunit family.</text>
</comment>
<dbReference type="Gene3D" id="2.20.28.30">
    <property type="entry name" value="RNA polymerase ii, chain L"/>
    <property type="match status" value="1"/>
</dbReference>
<evidence type="ECO:0000256" key="5">
    <source>
        <dbReference type="ARBA" id="ARBA00025770"/>
    </source>
</evidence>
<dbReference type="HOGENOM" id="CLU_179456_0_0_1"/>
<dbReference type="PANTHER" id="PTHR12056:SF2">
    <property type="entry name" value="GEO11084P1"/>
    <property type="match status" value="1"/>
</dbReference>
<dbReference type="GO" id="GO:0003677">
    <property type="term" value="F:DNA binding"/>
    <property type="evidence" value="ECO:0007669"/>
    <property type="project" value="InterPro"/>
</dbReference>
<keyword evidence="4" id="KW-0539">Nucleus</keyword>